<gene>
    <name evidence="3" type="ORF">H2201_005377</name>
</gene>
<feature type="region of interest" description="Disordered" evidence="1">
    <location>
        <begin position="83"/>
        <end position="141"/>
    </location>
</feature>
<organism evidence="3 4">
    <name type="scientific">Coniosporium apollinis</name>
    <dbReference type="NCBI Taxonomy" id="61459"/>
    <lineage>
        <taxon>Eukaryota</taxon>
        <taxon>Fungi</taxon>
        <taxon>Dikarya</taxon>
        <taxon>Ascomycota</taxon>
        <taxon>Pezizomycotina</taxon>
        <taxon>Dothideomycetes</taxon>
        <taxon>Dothideomycetes incertae sedis</taxon>
        <taxon>Coniosporium</taxon>
    </lineage>
</organism>
<evidence type="ECO:0000259" key="2">
    <source>
        <dbReference type="PROSITE" id="PS50076"/>
    </source>
</evidence>
<feature type="compositionally biased region" description="Polar residues" evidence="1">
    <location>
        <begin position="131"/>
        <end position="141"/>
    </location>
</feature>
<dbReference type="Pfam" id="PF00226">
    <property type="entry name" value="DnaJ"/>
    <property type="match status" value="1"/>
</dbReference>
<dbReference type="Proteomes" id="UP001172684">
    <property type="component" value="Unassembled WGS sequence"/>
</dbReference>
<evidence type="ECO:0000313" key="4">
    <source>
        <dbReference type="Proteomes" id="UP001172684"/>
    </source>
</evidence>
<dbReference type="PROSITE" id="PS50076">
    <property type="entry name" value="DNAJ_2"/>
    <property type="match status" value="1"/>
</dbReference>
<dbReference type="Gene3D" id="1.10.287.110">
    <property type="entry name" value="DnaJ domain"/>
    <property type="match status" value="1"/>
</dbReference>
<dbReference type="InterPro" id="IPR050817">
    <property type="entry name" value="DjlA_DnaK_co-chaperone"/>
</dbReference>
<name>A0ABQ9NRX8_9PEZI</name>
<feature type="compositionally biased region" description="Basic and acidic residues" evidence="1">
    <location>
        <begin position="534"/>
        <end position="548"/>
    </location>
</feature>
<dbReference type="PANTHER" id="PTHR24074">
    <property type="entry name" value="CO-CHAPERONE PROTEIN DJLA"/>
    <property type="match status" value="1"/>
</dbReference>
<feature type="region of interest" description="Disordered" evidence="1">
    <location>
        <begin position="403"/>
        <end position="423"/>
    </location>
</feature>
<dbReference type="InterPro" id="IPR001623">
    <property type="entry name" value="DnaJ_domain"/>
</dbReference>
<proteinExistence type="predicted"/>
<feature type="compositionally biased region" description="Basic and acidic residues" evidence="1">
    <location>
        <begin position="92"/>
        <end position="106"/>
    </location>
</feature>
<dbReference type="PRINTS" id="PR00625">
    <property type="entry name" value="JDOMAIN"/>
</dbReference>
<dbReference type="SUPFAM" id="SSF46565">
    <property type="entry name" value="Chaperone J-domain"/>
    <property type="match status" value="1"/>
</dbReference>
<protein>
    <recommendedName>
        <fullName evidence="2">J domain-containing protein</fullName>
    </recommendedName>
</protein>
<comment type="caution">
    <text evidence="3">The sequence shown here is derived from an EMBL/GenBank/DDBJ whole genome shotgun (WGS) entry which is preliminary data.</text>
</comment>
<feature type="compositionally biased region" description="Basic and acidic residues" evidence="1">
    <location>
        <begin position="115"/>
        <end position="128"/>
    </location>
</feature>
<accession>A0ABQ9NRX8</accession>
<feature type="region of interest" description="Disordered" evidence="1">
    <location>
        <begin position="533"/>
        <end position="558"/>
    </location>
</feature>
<feature type="region of interest" description="Disordered" evidence="1">
    <location>
        <begin position="456"/>
        <end position="479"/>
    </location>
</feature>
<dbReference type="InterPro" id="IPR036869">
    <property type="entry name" value="J_dom_sf"/>
</dbReference>
<sequence length="558" mass="61161">MFPFGHGFGFAGYQGRPGNNHRCNTAAGDAHEFGADPRFAYNGGFGQHPLDGPPNAGFGRRHARDGPIFFDEEEEAMYYGHQFRRYTDAQQAEERFDDRRDRRGGDHPSNPQRPEGQRPVDSTDRDPNARASASSGTEYAGCTQEQIDVLQKNSLELHEGFRAFPAPTHISQAISGFQAPHSVQPTAAAAAALECIKALVTRDNLSRDIVFKCFNDFDKALFGGVLRNRVLLKWKHPPTPDVQYSDMLARSQLYPHQERVIIVLNAGKLSGSSKELWGAFLHELVHAYLEILTGEGLNDHCQARPTRHLRVYWNMLATVDHVLGGVMQLNLFDQEQINQLRRSRSCASCSCSSRWRLRAHSFGAHDLGNDFGAEAGAGGGFSGGHGFLHDYYERAFQQEHASGHDGFNEADTDDQPGEGFPGAGFQGAGFGGGFFDFGQGGPRGAGFGGEFWGGEGGARKGGARAAPNAGADQERAPDDIDPYEALGIARKATAAEIKKAYRELSLANHPDKVKAEDREAASERMQKINLAKEILSDPEKRSRFDRTGTWKPPVGMAE</sequence>
<dbReference type="SMART" id="SM00271">
    <property type="entry name" value="DnaJ"/>
    <property type="match status" value="1"/>
</dbReference>
<keyword evidence="4" id="KW-1185">Reference proteome</keyword>
<dbReference type="EMBL" id="JAPDRL010000040">
    <property type="protein sequence ID" value="KAJ9663895.1"/>
    <property type="molecule type" value="Genomic_DNA"/>
</dbReference>
<evidence type="ECO:0000256" key="1">
    <source>
        <dbReference type="SAM" id="MobiDB-lite"/>
    </source>
</evidence>
<dbReference type="CDD" id="cd06257">
    <property type="entry name" value="DnaJ"/>
    <property type="match status" value="1"/>
</dbReference>
<feature type="domain" description="J" evidence="2">
    <location>
        <begin position="481"/>
        <end position="548"/>
    </location>
</feature>
<reference evidence="3" key="1">
    <citation type="submission" date="2022-10" db="EMBL/GenBank/DDBJ databases">
        <title>Culturing micro-colonial fungi from biological soil crusts in the Mojave desert and describing Neophaeococcomyces mojavensis, and introducing the new genera and species Taxawa tesnikishii.</title>
        <authorList>
            <person name="Kurbessoian T."/>
            <person name="Stajich J.E."/>
        </authorList>
    </citation>
    <scope>NUCLEOTIDE SEQUENCE</scope>
    <source>
        <strain evidence="3">TK_1</strain>
    </source>
</reference>
<evidence type="ECO:0000313" key="3">
    <source>
        <dbReference type="EMBL" id="KAJ9663895.1"/>
    </source>
</evidence>